<protein>
    <submittedName>
        <fullName evidence="11">TRAP transporter small permease subunit</fullName>
    </submittedName>
</protein>
<accession>A0ABX1RZ55</accession>
<keyword evidence="6 9" id="KW-1133">Transmembrane helix</keyword>
<name>A0ABX1RZ55_9FLAO</name>
<dbReference type="PANTHER" id="PTHR35011">
    <property type="entry name" value="2,3-DIKETO-L-GULONATE TRAP TRANSPORTER SMALL PERMEASE PROTEIN YIAM"/>
    <property type="match status" value="1"/>
</dbReference>
<organism evidence="11 12">
    <name type="scientific">Flavivirga algicola</name>
    <dbReference type="NCBI Taxonomy" id="2729136"/>
    <lineage>
        <taxon>Bacteria</taxon>
        <taxon>Pseudomonadati</taxon>
        <taxon>Bacteroidota</taxon>
        <taxon>Flavobacteriia</taxon>
        <taxon>Flavobacteriales</taxon>
        <taxon>Flavobacteriaceae</taxon>
        <taxon>Flavivirga</taxon>
    </lineage>
</organism>
<keyword evidence="12" id="KW-1185">Reference proteome</keyword>
<evidence type="ECO:0000256" key="6">
    <source>
        <dbReference type="ARBA" id="ARBA00022989"/>
    </source>
</evidence>
<dbReference type="RefSeq" id="WP_169674125.1">
    <property type="nucleotide sequence ID" value="NZ_JABBHF010000007.1"/>
</dbReference>
<sequence length="153" mass="17737">MKKYIEKFLKIGTIWSVFLLIGSVLLQIFARFFLEQAPSWTEEVSRLFFIFSVAFASALALKSNYYIHLDVFFNMLKKRWQKRVQLLILITVFLLFLILTIGAFEFVVMGFTEHSPSMGIKMGIVFSSMLILGIAMCYFIGLKLLKQLKKPQS</sequence>
<keyword evidence="7 9" id="KW-0472">Membrane</keyword>
<gene>
    <name evidence="11" type="ORF">HHX25_12875</name>
</gene>
<feature type="transmembrane region" description="Helical" evidence="9">
    <location>
        <begin position="123"/>
        <end position="145"/>
    </location>
</feature>
<evidence type="ECO:0000256" key="2">
    <source>
        <dbReference type="ARBA" id="ARBA00022448"/>
    </source>
</evidence>
<comment type="subcellular location">
    <subcellularLocation>
        <location evidence="1">Cell inner membrane</location>
        <topology evidence="1">Multi-pass membrane protein</topology>
    </subcellularLocation>
</comment>
<evidence type="ECO:0000256" key="4">
    <source>
        <dbReference type="ARBA" id="ARBA00022519"/>
    </source>
</evidence>
<comment type="caution">
    <text evidence="11">The sequence shown here is derived from an EMBL/GenBank/DDBJ whole genome shotgun (WGS) entry which is preliminary data.</text>
</comment>
<evidence type="ECO:0000256" key="9">
    <source>
        <dbReference type="SAM" id="Phobius"/>
    </source>
</evidence>
<keyword evidence="3" id="KW-1003">Cell membrane</keyword>
<evidence type="ECO:0000256" key="7">
    <source>
        <dbReference type="ARBA" id="ARBA00023136"/>
    </source>
</evidence>
<dbReference type="EMBL" id="JABBHF010000007">
    <property type="protein sequence ID" value="NMH88401.1"/>
    <property type="molecule type" value="Genomic_DNA"/>
</dbReference>
<evidence type="ECO:0000256" key="1">
    <source>
        <dbReference type="ARBA" id="ARBA00004429"/>
    </source>
</evidence>
<evidence type="ECO:0000313" key="12">
    <source>
        <dbReference type="Proteomes" id="UP000746690"/>
    </source>
</evidence>
<keyword evidence="2" id="KW-0813">Transport</keyword>
<evidence type="ECO:0000256" key="5">
    <source>
        <dbReference type="ARBA" id="ARBA00022692"/>
    </source>
</evidence>
<feature type="domain" description="Tripartite ATP-independent periplasmic transporters DctQ component" evidence="10">
    <location>
        <begin position="20"/>
        <end position="149"/>
    </location>
</feature>
<dbReference type="Proteomes" id="UP000746690">
    <property type="component" value="Unassembled WGS sequence"/>
</dbReference>
<reference evidence="11 12" key="1">
    <citation type="submission" date="2020-04" db="EMBL/GenBank/DDBJ databases">
        <title>A Flavivirga sp. nov.</title>
        <authorList>
            <person name="Sun X."/>
        </authorList>
    </citation>
    <scope>NUCLEOTIDE SEQUENCE [LARGE SCALE GENOMIC DNA]</scope>
    <source>
        <strain evidence="11 12">Y03</strain>
    </source>
</reference>
<evidence type="ECO:0000256" key="3">
    <source>
        <dbReference type="ARBA" id="ARBA00022475"/>
    </source>
</evidence>
<comment type="similarity">
    <text evidence="8">Belongs to the TRAP transporter small permease family.</text>
</comment>
<evidence type="ECO:0000313" key="11">
    <source>
        <dbReference type="EMBL" id="NMH88401.1"/>
    </source>
</evidence>
<feature type="transmembrane region" description="Helical" evidence="9">
    <location>
        <begin position="12"/>
        <end position="34"/>
    </location>
</feature>
<keyword evidence="4" id="KW-0997">Cell inner membrane</keyword>
<keyword evidence="5 9" id="KW-0812">Transmembrane</keyword>
<dbReference type="InterPro" id="IPR007387">
    <property type="entry name" value="TRAP_DctQ"/>
</dbReference>
<dbReference type="InterPro" id="IPR055348">
    <property type="entry name" value="DctQ"/>
</dbReference>
<evidence type="ECO:0000256" key="8">
    <source>
        <dbReference type="ARBA" id="ARBA00038436"/>
    </source>
</evidence>
<dbReference type="PANTHER" id="PTHR35011:SF2">
    <property type="entry name" value="2,3-DIKETO-L-GULONATE TRAP TRANSPORTER SMALL PERMEASE PROTEIN YIAM"/>
    <property type="match status" value="1"/>
</dbReference>
<proteinExistence type="inferred from homology"/>
<evidence type="ECO:0000259" key="10">
    <source>
        <dbReference type="Pfam" id="PF04290"/>
    </source>
</evidence>
<feature type="transmembrane region" description="Helical" evidence="9">
    <location>
        <begin position="86"/>
        <end position="111"/>
    </location>
</feature>
<dbReference type="Pfam" id="PF04290">
    <property type="entry name" value="DctQ"/>
    <property type="match status" value="1"/>
</dbReference>
<feature type="transmembrane region" description="Helical" evidence="9">
    <location>
        <begin position="46"/>
        <end position="65"/>
    </location>
</feature>